<reference evidence="4" key="1">
    <citation type="journal article" date="2013" name="J. Plant Res.">
        <title>Effect of fungi and light on seed germination of three Opuntia species from semiarid lands of central Mexico.</title>
        <authorList>
            <person name="Delgado-Sanchez P."/>
            <person name="Jimenez-Bremont J.F."/>
            <person name="Guerrero-Gonzalez Mde L."/>
            <person name="Flores J."/>
        </authorList>
    </citation>
    <scope>NUCLEOTIDE SEQUENCE</scope>
    <source>
        <tissue evidence="4">Cladode</tissue>
    </source>
</reference>
<reference evidence="4" key="2">
    <citation type="submission" date="2020-07" db="EMBL/GenBank/DDBJ databases">
        <authorList>
            <person name="Vera ALvarez R."/>
            <person name="Arias-Moreno D.M."/>
            <person name="Jimenez-Jacinto V."/>
            <person name="Jimenez-Bremont J.F."/>
            <person name="Swaminathan K."/>
            <person name="Moose S.P."/>
            <person name="Guerrero-Gonzalez M.L."/>
            <person name="Marino-Ramirez L."/>
            <person name="Landsman D."/>
            <person name="Rodriguez-Kessler M."/>
            <person name="Delgado-Sanchez P."/>
        </authorList>
    </citation>
    <scope>NUCLEOTIDE SEQUENCE</scope>
    <source>
        <tissue evidence="4">Cladode</tissue>
    </source>
</reference>
<sequence>MAGDKGKRILIHLSSSSSSSSSDDNVDAEDESCSASASFSSGEEWDSIDDDDEDRDVYEVDDSDDEDDEEDEESSENCRRGVEDDDDDDDSLCDRVIQFLQEKKNLHELSLKACKAYLRKHGLRVSGNKAVCVKRMQEHWRIKDGKAEILYPRSSFVINCTGDVCKGDVVLFTQKVYGSFDKVTRNGKLLGHRTVAGRVVKESYGAAKQQHTFTVEVLWSKGMKKLPALFPLLVKGRNLYRLKTYRQPWKNEAARRKVLAEKHRRGTVARTERAKRKKAWSTCKGGKCQKRSQSTRQSQKDYTRRRKCDDRNQRDSSSKHSTIKFDYQNSDVKHGAGAHIIEATSSKPLPTHEKLILLEDKASELRSYLDPSHRYPQPLEESHHKGFFQNDIPPRHPVILPAAQYNGFSCGPVFRDFYGIGSLRHADSCQFLPDQRQNGLMKCATRGCNECGTDRCVIAACWRCCRREGMRCSVHRRQRPHC</sequence>
<organism evidence="4">
    <name type="scientific">Opuntia streptacantha</name>
    <name type="common">Prickly pear cactus</name>
    <name type="synonym">Opuntia cardona</name>
    <dbReference type="NCBI Taxonomy" id="393608"/>
    <lineage>
        <taxon>Eukaryota</taxon>
        <taxon>Viridiplantae</taxon>
        <taxon>Streptophyta</taxon>
        <taxon>Embryophyta</taxon>
        <taxon>Tracheophyta</taxon>
        <taxon>Spermatophyta</taxon>
        <taxon>Magnoliopsida</taxon>
        <taxon>eudicotyledons</taxon>
        <taxon>Gunneridae</taxon>
        <taxon>Pentapetalae</taxon>
        <taxon>Caryophyllales</taxon>
        <taxon>Cactineae</taxon>
        <taxon>Cactaceae</taxon>
        <taxon>Opuntioideae</taxon>
        <taxon>Opuntia</taxon>
    </lineage>
</organism>
<dbReference type="InterPro" id="IPR003034">
    <property type="entry name" value="SAP_dom"/>
</dbReference>
<feature type="compositionally biased region" description="Basic residues" evidence="1">
    <location>
        <begin position="262"/>
        <end position="279"/>
    </location>
</feature>
<evidence type="ECO:0000259" key="2">
    <source>
        <dbReference type="Pfam" id="PF02037"/>
    </source>
</evidence>
<protein>
    <submittedName>
        <fullName evidence="4">Uncharacterized protein</fullName>
    </submittedName>
</protein>
<feature type="domain" description="DUF7699" evidence="3">
    <location>
        <begin position="165"/>
        <end position="249"/>
    </location>
</feature>
<dbReference type="PANTHER" id="PTHR35323">
    <property type="entry name" value="SAP DOMAIN-CONTAINING PROTEIN"/>
    <property type="match status" value="1"/>
</dbReference>
<feature type="compositionally biased region" description="Basic and acidic residues" evidence="1">
    <location>
        <begin position="298"/>
        <end position="318"/>
    </location>
</feature>
<name>A0A7C9AGE3_OPUST</name>
<feature type="region of interest" description="Disordered" evidence="1">
    <location>
        <begin position="260"/>
        <end position="324"/>
    </location>
</feature>
<dbReference type="InterPro" id="IPR056116">
    <property type="entry name" value="DUF7699"/>
</dbReference>
<feature type="compositionally biased region" description="Low complexity" evidence="1">
    <location>
        <begin position="33"/>
        <end position="42"/>
    </location>
</feature>
<dbReference type="PANTHER" id="PTHR35323:SF2">
    <property type="entry name" value="SAP DOMAIN-CONTAINING PROTEIN"/>
    <property type="match status" value="1"/>
</dbReference>
<dbReference type="Pfam" id="PF02037">
    <property type="entry name" value="SAP"/>
    <property type="match status" value="1"/>
</dbReference>
<accession>A0A7C9AGE3</accession>
<evidence type="ECO:0000259" key="3">
    <source>
        <dbReference type="Pfam" id="PF24766"/>
    </source>
</evidence>
<dbReference type="AlphaFoldDB" id="A0A7C9AGE3"/>
<evidence type="ECO:0000313" key="4">
    <source>
        <dbReference type="EMBL" id="MBA4666556.1"/>
    </source>
</evidence>
<feature type="compositionally biased region" description="Acidic residues" evidence="1">
    <location>
        <begin position="43"/>
        <end position="75"/>
    </location>
</feature>
<dbReference type="EMBL" id="GISG01231944">
    <property type="protein sequence ID" value="MBA4666556.1"/>
    <property type="molecule type" value="Transcribed_RNA"/>
</dbReference>
<feature type="region of interest" description="Disordered" evidence="1">
    <location>
        <begin position="1"/>
        <end position="89"/>
    </location>
</feature>
<evidence type="ECO:0000256" key="1">
    <source>
        <dbReference type="SAM" id="MobiDB-lite"/>
    </source>
</evidence>
<feature type="domain" description="SAP" evidence="2">
    <location>
        <begin position="107"/>
        <end position="141"/>
    </location>
</feature>
<dbReference type="Pfam" id="PF24766">
    <property type="entry name" value="DUF7699"/>
    <property type="match status" value="1"/>
</dbReference>
<proteinExistence type="predicted"/>